<reference evidence="2" key="1">
    <citation type="submission" date="2020-01" db="EMBL/GenBank/DDBJ databases">
        <authorList>
            <person name="Meier V. D."/>
            <person name="Meier V D."/>
        </authorList>
    </citation>
    <scope>NUCLEOTIDE SEQUENCE</scope>
    <source>
        <strain evidence="2">HLG_WM_MAG_09</strain>
    </source>
</reference>
<dbReference type="PANTHER" id="PTHR41521:SF4">
    <property type="entry name" value="BLR0684 PROTEIN"/>
    <property type="match status" value="1"/>
</dbReference>
<dbReference type="Pfam" id="PF07045">
    <property type="entry name" value="DUF1330"/>
    <property type="match status" value="1"/>
</dbReference>
<dbReference type="AlphaFoldDB" id="A0A6S6UK08"/>
<evidence type="ECO:0000259" key="1">
    <source>
        <dbReference type="Pfam" id="PF07045"/>
    </source>
</evidence>
<dbReference type="InterPro" id="IPR010753">
    <property type="entry name" value="DUF1330"/>
</dbReference>
<accession>A0A6S6UK08</accession>
<dbReference type="SUPFAM" id="SSF54909">
    <property type="entry name" value="Dimeric alpha+beta barrel"/>
    <property type="match status" value="1"/>
</dbReference>
<dbReference type="InterPro" id="IPR011008">
    <property type="entry name" value="Dimeric_a/b-barrel"/>
</dbReference>
<feature type="domain" description="DUF1330" evidence="1">
    <location>
        <begin position="4"/>
        <end position="92"/>
    </location>
</feature>
<name>A0A6S6UK08_9GAMM</name>
<gene>
    <name evidence="2" type="ORF">HELGO_WM26989</name>
</gene>
<dbReference type="Gene3D" id="3.30.70.100">
    <property type="match status" value="1"/>
</dbReference>
<evidence type="ECO:0000313" key="2">
    <source>
        <dbReference type="EMBL" id="CAA6830824.1"/>
    </source>
</evidence>
<protein>
    <submittedName>
        <fullName evidence="2">DUF1330 domain-containing protein</fullName>
    </submittedName>
</protein>
<dbReference type="EMBL" id="CACVAT010000634">
    <property type="protein sequence ID" value="CAA6830824.1"/>
    <property type="molecule type" value="Genomic_DNA"/>
</dbReference>
<dbReference type="PANTHER" id="PTHR41521">
    <property type="match status" value="1"/>
</dbReference>
<organism evidence="2">
    <name type="scientific">uncultured Thiotrichaceae bacterium</name>
    <dbReference type="NCBI Taxonomy" id="298394"/>
    <lineage>
        <taxon>Bacteria</taxon>
        <taxon>Pseudomonadati</taxon>
        <taxon>Pseudomonadota</taxon>
        <taxon>Gammaproteobacteria</taxon>
        <taxon>Thiotrichales</taxon>
        <taxon>Thiotrichaceae</taxon>
        <taxon>environmental samples</taxon>
    </lineage>
</organism>
<sequence>MQEAYVIGSITVKDDVKWAEYRSKVPDTLVPWGGELVFRGQKLKELSGNNRHSGNVIIRFPSSQALSNWFESDAYQALIPIRELAAEMDLISYEATG</sequence>
<proteinExistence type="predicted"/>